<dbReference type="EMBL" id="CP019290">
    <property type="protein sequence ID" value="AXX61194.1"/>
    <property type="molecule type" value="Genomic_DNA"/>
</dbReference>
<name>A0A2S3R6A9_VIBVL</name>
<evidence type="ECO:0000259" key="3">
    <source>
        <dbReference type="Pfam" id="PF13511"/>
    </source>
</evidence>
<dbReference type="AlphaFoldDB" id="A0A2S3R6A9"/>
<dbReference type="EMBL" id="PDGH01000054">
    <property type="protein sequence ID" value="POB49223.1"/>
    <property type="molecule type" value="Genomic_DNA"/>
</dbReference>
<protein>
    <submittedName>
        <fullName evidence="5">DUF4124 domain-containing protein</fullName>
    </submittedName>
</protein>
<reference evidence="5 6" key="2">
    <citation type="journal article" date="2018" name="Front. Microbiol.">
        <title>Phylogeny of Vibrio vulnificus from the Analysis of the Core-Genome: Implications for Intra-Species Taxonomy.</title>
        <authorList>
            <person name="Roig F.J."/>
            <person name="Gonzalez-Candelas F."/>
            <person name="Sanjuan E."/>
            <person name="Fouz B."/>
            <person name="Feil E.J."/>
            <person name="Llorens C."/>
            <person name="Baker-Austin C."/>
            <person name="Oliver J.D."/>
            <person name="Danin-Poleg Y."/>
            <person name="Gibas C.J."/>
            <person name="Kashi Y."/>
            <person name="Gulig P.A."/>
            <person name="Morrison S.S."/>
            <person name="Amaro C."/>
        </authorList>
    </citation>
    <scope>NUCLEOTIDE SEQUENCE [LARGE SCALE GENOMIC DNA]</scope>
    <source>
        <strain evidence="5 6">CECT4608</strain>
    </source>
</reference>
<dbReference type="Proteomes" id="UP000237466">
    <property type="component" value="Unassembled WGS sequence"/>
</dbReference>
<gene>
    <name evidence="5" type="ORF">CRN52_07075</name>
    <name evidence="4" type="ORF">FORC53_2855</name>
</gene>
<evidence type="ECO:0000313" key="7">
    <source>
        <dbReference type="Proteomes" id="UP000263418"/>
    </source>
</evidence>
<sequence>MKLLFALVLSLSAPLVCAQTVYTWVDDNGVLHMSDTPNNGAKTVKLPDLEASAPPPQVESTQSLDKPAELTKEKPKSQQQEAVPLALTLASPSHDATIRSNQGIITIQVQTNRKLDIGEQLQLVFDGNRYGAPQTSTLWQLKNIDRGTHIIAIQAVRSGKLIASTSPISVHLHRTKIK</sequence>
<dbReference type="Proteomes" id="UP000263418">
    <property type="component" value="Chromosome 1"/>
</dbReference>
<evidence type="ECO:0000313" key="4">
    <source>
        <dbReference type="EMBL" id="AXX61194.1"/>
    </source>
</evidence>
<feature type="chain" id="PRO_5042351493" evidence="2">
    <location>
        <begin position="19"/>
        <end position="178"/>
    </location>
</feature>
<evidence type="ECO:0000313" key="6">
    <source>
        <dbReference type="Proteomes" id="UP000237466"/>
    </source>
</evidence>
<accession>A0A2S3R6A9</accession>
<feature type="region of interest" description="Disordered" evidence="1">
    <location>
        <begin position="41"/>
        <end position="82"/>
    </location>
</feature>
<reference evidence="4 7" key="1">
    <citation type="submission" date="2017-01" db="EMBL/GenBank/DDBJ databases">
        <title>Complete Genome Sequence of Vibrio vulnificus FORC_053.</title>
        <authorList>
            <consortium name="Food-borne Pathogen Omics Research Center"/>
            <person name="Chung H.Y."/>
            <person name="Na E.J."/>
            <person name="Song J.S."/>
            <person name="Kim H."/>
            <person name="Lee J.-H."/>
            <person name="Ryu S."/>
            <person name="Choi S.H."/>
        </authorList>
    </citation>
    <scope>NUCLEOTIDE SEQUENCE [LARGE SCALE GENOMIC DNA]</scope>
    <source>
        <strain evidence="4 7">FORC_053</strain>
    </source>
</reference>
<evidence type="ECO:0000256" key="2">
    <source>
        <dbReference type="SAM" id="SignalP"/>
    </source>
</evidence>
<organism evidence="5 6">
    <name type="scientific">Vibrio vulnificus</name>
    <dbReference type="NCBI Taxonomy" id="672"/>
    <lineage>
        <taxon>Bacteria</taxon>
        <taxon>Pseudomonadati</taxon>
        <taxon>Pseudomonadota</taxon>
        <taxon>Gammaproteobacteria</taxon>
        <taxon>Vibrionales</taxon>
        <taxon>Vibrionaceae</taxon>
        <taxon>Vibrio</taxon>
    </lineage>
</organism>
<feature type="signal peptide" evidence="2">
    <location>
        <begin position="1"/>
        <end position="18"/>
    </location>
</feature>
<keyword evidence="2" id="KW-0732">Signal</keyword>
<feature type="domain" description="DUF4124" evidence="3">
    <location>
        <begin position="9"/>
        <end position="57"/>
    </location>
</feature>
<dbReference type="InterPro" id="IPR025392">
    <property type="entry name" value="DUF4124"/>
</dbReference>
<dbReference type="Pfam" id="PF13511">
    <property type="entry name" value="DUF4124"/>
    <property type="match status" value="1"/>
</dbReference>
<dbReference type="OMA" id="AQIYKYT"/>
<dbReference type="RefSeq" id="WP_011078957.1">
    <property type="nucleotide sequence ID" value="NZ_CBCSFK010000013.1"/>
</dbReference>
<feature type="compositionally biased region" description="Basic and acidic residues" evidence="1">
    <location>
        <begin position="66"/>
        <end position="76"/>
    </location>
</feature>
<proteinExistence type="predicted"/>
<evidence type="ECO:0000313" key="5">
    <source>
        <dbReference type="EMBL" id="POB49223.1"/>
    </source>
</evidence>
<dbReference type="KEGG" id="vvl:VV93_v1c01830"/>
<evidence type="ECO:0000256" key="1">
    <source>
        <dbReference type="SAM" id="MobiDB-lite"/>
    </source>
</evidence>